<dbReference type="AlphaFoldDB" id="A0A8X6R8B8"/>
<protein>
    <submittedName>
        <fullName evidence="1">Uncharacterized protein</fullName>
    </submittedName>
</protein>
<accession>A0A8X6R8B8</accession>
<evidence type="ECO:0000313" key="2">
    <source>
        <dbReference type="Proteomes" id="UP000887159"/>
    </source>
</evidence>
<dbReference type="EMBL" id="BMAU01021033">
    <property type="protein sequence ID" value="GFX87339.1"/>
    <property type="molecule type" value="Genomic_DNA"/>
</dbReference>
<sequence length="132" mass="14860">MESCLPEEVLVARERNRNHDLAEFKGCSSLEQLMNFVRQEVKGKEIILLARTGFTLYLQNPRKKDYYAIQVNKLETTTAVSLINMDTPGEEKLIGAVIESGSQSTYVSENVMTHLRASPLKSETVIHALFGE</sequence>
<proteinExistence type="predicted"/>
<comment type="caution">
    <text evidence="1">The sequence shown here is derived from an EMBL/GenBank/DDBJ whole genome shotgun (WGS) entry which is preliminary data.</text>
</comment>
<gene>
    <name evidence="1" type="primary">AVEN_99950_1</name>
    <name evidence="1" type="ORF">TNCV_3369091</name>
</gene>
<name>A0A8X6R8B8_TRICX</name>
<keyword evidence="2" id="KW-1185">Reference proteome</keyword>
<organism evidence="1 2">
    <name type="scientific">Trichonephila clavipes</name>
    <name type="common">Golden silk orbweaver</name>
    <name type="synonym">Nephila clavipes</name>
    <dbReference type="NCBI Taxonomy" id="2585209"/>
    <lineage>
        <taxon>Eukaryota</taxon>
        <taxon>Metazoa</taxon>
        <taxon>Ecdysozoa</taxon>
        <taxon>Arthropoda</taxon>
        <taxon>Chelicerata</taxon>
        <taxon>Arachnida</taxon>
        <taxon>Araneae</taxon>
        <taxon>Araneomorphae</taxon>
        <taxon>Entelegynae</taxon>
        <taxon>Araneoidea</taxon>
        <taxon>Nephilidae</taxon>
        <taxon>Trichonephila</taxon>
    </lineage>
</organism>
<reference evidence="1" key="1">
    <citation type="submission" date="2020-08" db="EMBL/GenBank/DDBJ databases">
        <title>Multicomponent nature underlies the extraordinary mechanical properties of spider dragline silk.</title>
        <authorList>
            <person name="Kono N."/>
            <person name="Nakamura H."/>
            <person name="Mori M."/>
            <person name="Yoshida Y."/>
            <person name="Ohtoshi R."/>
            <person name="Malay A.D."/>
            <person name="Moran D.A.P."/>
            <person name="Tomita M."/>
            <person name="Numata K."/>
            <person name="Arakawa K."/>
        </authorList>
    </citation>
    <scope>NUCLEOTIDE SEQUENCE</scope>
</reference>
<dbReference type="Proteomes" id="UP000887159">
    <property type="component" value="Unassembled WGS sequence"/>
</dbReference>
<evidence type="ECO:0000313" key="1">
    <source>
        <dbReference type="EMBL" id="GFX87339.1"/>
    </source>
</evidence>